<evidence type="ECO:0000256" key="1">
    <source>
        <dbReference type="SAM" id="SignalP"/>
    </source>
</evidence>
<dbReference type="RefSeq" id="WP_248938314.1">
    <property type="nucleotide sequence ID" value="NZ_JAKIKS010000001.1"/>
</dbReference>
<sequence length="95" mass="10979">MMSQRSRRALALWLSVVLMCLSFVASAHHVRHVDDGAKNHCTLCFHLHHYNKYLPQTTLNVLQVKQSYLLFDPPVIAYSRIHRCFFNSRGPPVTS</sequence>
<protein>
    <submittedName>
        <fullName evidence="2">ABC-type zinc uptake system zinc chaperone</fullName>
    </submittedName>
</protein>
<gene>
    <name evidence="2" type="ORF">L2764_00670</name>
</gene>
<comment type="caution">
    <text evidence="2">The sequence shown here is derived from an EMBL/GenBank/DDBJ whole genome shotgun (WGS) entry which is preliminary data.</text>
</comment>
<name>A0ABT0L5R8_9GAMM</name>
<evidence type="ECO:0000313" key="3">
    <source>
        <dbReference type="Proteomes" id="UP001203423"/>
    </source>
</evidence>
<organism evidence="2 3">
    <name type="scientific">Shewanella surugensis</name>
    <dbReference type="NCBI Taxonomy" id="212020"/>
    <lineage>
        <taxon>Bacteria</taxon>
        <taxon>Pseudomonadati</taxon>
        <taxon>Pseudomonadota</taxon>
        <taxon>Gammaproteobacteria</taxon>
        <taxon>Alteromonadales</taxon>
        <taxon>Shewanellaceae</taxon>
        <taxon>Shewanella</taxon>
    </lineage>
</organism>
<dbReference type="Proteomes" id="UP001203423">
    <property type="component" value="Unassembled WGS sequence"/>
</dbReference>
<feature type="chain" id="PRO_5047410584" evidence="1">
    <location>
        <begin position="28"/>
        <end position="95"/>
    </location>
</feature>
<dbReference type="EMBL" id="JAKIKS010000001">
    <property type="protein sequence ID" value="MCL1123032.1"/>
    <property type="molecule type" value="Genomic_DNA"/>
</dbReference>
<accession>A0ABT0L5R8</accession>
<reference evidence="2 3" key="1">
    <citation type="submission" date="2022-01" db="EMBL/GenBank/DDBJ databases">
        <title>Whole genome-based taxonomy of the Shewanellaceae.</title>
        <authorList>
            <person name="Martin-Rodriguez A.J."/>
        </authorList>
    </citation>
    <scope>NUCLEOTIDE SEQUENCE [LARGE SCALE GENOMIC DNA]</scope>
    <source>
        <strain evidence="2 3">DSM 17177</strain>
    </source>
</reference>
<proteinExistence type="predicted"/>
<keyword evidence="3" id="KW-1185">Reference proteome</keyword>
<evidence type="ECO:0000313" key="2">
    <source>
        <dbReference type="EMBL" id="MCL1123032.1"/>
    </source>
</evidence>
<keyword evidence="1" id="KW-0732">Signal</keyword>
<feature type="signal peptide" evidence="1">
    <location>
        <begin position="1"/>
        <end position="27"/>
    </location>
</feature>